<keyword evidence="2" id="KW-1003">Cell membrane</keyword>
<dbReference type="GO" id="GO:0042941">
    <property type="term" value="P:D-alanine transmembrane transport"/>
    <property type="evidence" value="ECO:0007669"/>
    <property type="project" value="TreeGrafter"/>
</dbReference>
<dbReference type="SUPFAM" id="SSF52540">
    <property type="entry name" value="P-loop containing nucleoside triphosphate hydrolases"/>
    <property type="match status" value="1"/>
</dbReference>
<dbReference type="InterPro" id="IPR027417">
    <property type="entry name" value="P-loop_NTPase"/>
</dbReference>
<evidence type="ECO:0000313" key="7">
    <source>
        <dbReference type="Proteomes" id="UP000216885"/>
    </source>
</evidence>
<keyword evidence="3" id="KW-0547">Nucleotide-binding</keyword>
<dbReference type="EMBL" id="NEVQ01000020">
    <property type="protein sequence ID" value="OZI52886.1"/>
    <property type="molecule type" value="Genomic_DNA"/>
</dbReference>
<evidence type="ECO:0000256" key="4">
    <source>
        <dbReference type="ARBA" id="ARBA00022840"/>
    </source>
</evidence>
<dbReference type="InterPro" id="IPR032823">
    <property type="entry name" value="BCA_ABC_TP_C"/>
</dbReference>
<dbReference type="AlphaFoldDB" id="A0A261TTA4"/>
<evidence type="ECO:0000256" key="3">
    <source>
        <dbReference type="ARBA" id="ARBA00022741"/>
    </source>
</evidence>
<dbReference type="CDD" id="cd03219">
    <property type="entry name" value="ABC_Mj1267_LivG_branched"/>
    <property type="match status" value="1"/>
</dbReference>
<dbReference type="RefSeq" id="WP_306431402.1">
    <property type="nucleotide sequence ID" value="NZ_NEVQ01000020.1"/>
</dbReference>
<dbReference type="SMART" id="SM00382">
    <property type="entry name" value="AAA"/>
    <property type="match status" value="1"/>
</dbReference>
<dbReference type="PROSITE" id="PS50893">
    <property type="entry name" value="ABC_TRANSPORTER_2"/>
    <property type="match status" value="1"/>
</dbReference>
<dbReference type="GO" id="GO:0005524">
    <property type="term" value="F:ATP binding"/>
    <property type="evidence" value="ECO:0007669"/>
    <property type="project" value="UniProtKB-KW"/>
</dbReference>
<keyword evidence="2" id="KW-0472">Membrane</keyword>
<dbReference type="GO" id="GO:1903806">
    <property type="term" value="P:L-isoleucine import across plasma membrane"/>
    <property type="evidence" value="ECO:0007669"/>
    <property type="project" value="TreeGrafter"/>
</dbReference>
<accession>A0A261TTA4</accession>
<dbReference type="GO" id="GO:0015192">
    <property type="term" value="F:L-phenylalanine transmembrane transporter activity"/>
    <property type="evidence" value="ECO:0007669"/>
    <property type="project" value="TreeGrafter"/>
</dbReference>
<dbReference type="PANTHER" id="PTHR45772">
    <property type="entry name" value="CONSERVED COMPONENT OF ABC TRANSPORTER FOR NATURAL AMINO ACIDS-RELATED"/>
    <property type="match status" value="1"/>
</dbReference>
<dbReference type="PANTHER" id="PTHR45772:SF7">
    <property type="entry name" value="AMINO ACID ABC TRANSPORTER ATP-BINDING PROTEIN"/>
    <property type="match status" value="1"/>
</dbReference>
<organism evidence="6 7">
    <name type="scientific">Bordetella genomosp. 4</name>
    <dbReference type="NCBI Taxonomy" id="463044"/>
    <lineage>
        <taxon>Bacteria</taxon>
        <taxon>Pseudomonadati</taxon>
        <taxon>Pseudomonadota</taxon>
        <taxon>Betaproteobacteria</taxon>
        <taxon>Burkholderiales</taxon>
        <taxon>Alcaligenaceae</taxon>
        <taxon>Bordetella</taxon>
    </lineage>
</organism>
<dbReference type="InterPro" id="IPR051120">
    <property type="entry name" value="ABC_AA/LPS_Transport"/>
</dbReference>
<evidence type="ECO:0000256" key="2">
    <source>
        <dbReference type="ARBA" id="ARBA00022475"/>
    </source>
</evidence>
<proteinExistence type="predicted"/>
<gene>
    <name evidence="6" type="ORF">CAL20_19680</name>
</gene>
<sequence>MTLLQTENVTRRFGGIVAVNEVSFSLEDGEILGLMGANGAGKTTLFSMLAGNQAPSSGRILLDGKPIQGLRPDQICRLGVARTFQIVRPFPSMTVLENVMVGALFGRGHLRSRRAAEAACHELLEQVGLDDRAGTPAAELNLAGRKRLEIARALSTDPRVLLLDEVLAGLNATEVSEALAMIAALHRSRKLSIIIIEHVMKALMRLSHRIVVLHEGSKLTEGEPHAVSQDPRVIKAYLGEHPHGAAA</sequence>
<evidence type="ECO:0000256" key="1">
    <source>
        <dbReference type="ARBA" id="ARBA00022448"/>
    </source>
</evidence>
<dbReference type="InterPro" id="IPR003439">
    <property type="entry name" value="ABC_transporter-like_ATP-bd"/>
</dbReference>
<dbReference type="GO" id="GO:0005304">
    <property type="term" value="F:L-valine transmembrane transporter activity"/>
    <property type="evidence" value="ECO:0007669"/>
    <property type="project" value="TreeGrafter"/>
</dbReference>
<keyword evidence="1" id="KW-0813">Transport</keyword>
<dbReference type="GO" id="GO:0016887">
    <property type="term" value="F:ATP hydrolysis activity"/>
    <property type="evidence" value="ECO:0007669"/>
    <property type="project" value="InterPro"/>
</dbReference>
<evidence type="ECO:0000259" key="5">
    <source>
        <dbReference type="PROSITE" id="PS50893"/>
    </source>
</evidence>
<keyword evidence="7" id="KW-1185">Reference proteome</keyword>
<dbReference type="Proteomes" id="UP000216885">
    <property type="component" value="Unassembled WGS sequence"/>
</dbReference>
<name>A0A261TTA4_9BORD</name>
<reference evidence="6 7" key="1">
    <citation type="submission" date="2017-05" db="EMBL/GenBank/DDBJ databases">
        <title>Complete and WGS of Bordetella genogroups.</title>
        <authorList>
            <person name="Spilker T."/>
            <person name="LiPuma J."/>
        </authorList>
    </citation>
    <scope>NUCLEOTIDE SEQUENCE [LARGE SCALE GENOMIC DNA]</scope>
    <source>
        <strain evidence="6 7">AU9919</strain>
    </source>
</reference>
<dbReference type="Pfam" id="PF12399">
    <property type="entry name" value="BCA_ABC_TP_C"/>
    <property type="match status" value="1"/>
</dbReference>
<dbReference type="InterPro" id="IPR003593">
    <property type="entry name" value="AAA+_ATPase"/>
</dbReference>
<dbReference type="Pfam" id="PF00005">
    <property type="entry name" value="ABC_tran"/>
    <property type="match status" value="1"/>
</dbReference>
<keyword evidence="4 6" id="KW-0067">ATP-binding</keyword>
<dbReference type="GO" id="GO:0005886">
    <property type="term" value="C:plasma membrane"/>
    <property type="evidence" value="ECO:0007669"/>
    <property type="project" value="TreeGrafter"/>
</dbReference>
<evidence type="ECO:0000313" key="6">
    <source>
        <dbReference type="EMBL" id="OZI52886.1"/>
    </source>
</evidence>
<protein>
    <submittedName>
        <fullName evidence="6">ABC transporter ATP-binding protein</fullName>
    </submittedName>
</protein>
<feature type="domain" description="ABC transporter" evidence="5">
    <location>
        <begin position="4"/>
        <end position="240"/>
    </location>
</feature>
<comment type="caution">
    <text evidence="6">The sequence shown here is derived from an EMBL/GenBank/DDBJ whole genome shotgun (WGS) entry which is preliminary data.</text>
</comment>
<dbReference type="GO" id="GO:1903805">
    <property type="term" value="P:L-valine import across plasma membrane"/>
    <property type="evidence" value="ECO:0007669"/>
    <property type="project" value="TreeGrafter"/>
</dbReference>
<dbReference type="GO" id="GO:0015808">
    <property type="term" value="P:L-alanine transport"/>
    <property type="evidence" value="ECO:0007669"/>
    <property type="project" value="TreeGrafter"/>
</dbReference>
<dbReference type="GO" id="GO:0015188">
    <property type="term" value="F:L-isoleucine transmembrane transporter activity"/>
    <property type="evidence" value="ECO:0007669"/>
    <property type="project" value="TreeGrafter"/>
</dbReference>
<dbReference type="Gene3D" id="3.40.50.300">
    <property type="entry name" value="P-loop containing nucleotide triphosphate hydrolases"/>
    <property type="match status" value="1"/>
</dbReference>